<proteinExistence type="inferred from homology"/>
<dbReference type="GO" id="GO:0006826">
    <property type="term" value="P:iron ion transport"/>
    <property type="evidence" value="ECO:0007669"/>
    <property type="project" value="UniProtKB-KW"/>
</dbReference>
<keyword evidence="17" id="KW-1185">Reference proteome</keyword>
<comment type="similarity">
    <text evidence="11 12">Belongs to the TonB-dependent receptor family.</text>
</comment>
<comment type="caution">
    <text evidence="16">The sequence shown here is derived from an EMBL/GenBank/DDBJ whole genome shotgun (WGS) entry which is preliminary data.</text>
</comment>
<evidence type="ECO:0000256" key="2">
    <source>
        <dbReference type="ARBA" id="ARBA00022448"/>
    </source>
</evidence>
<evidence type="ECO:0000256" key="12">
    <source>
        <dbReference type="RuleBase" id="RU003357"/>
    </source>
</evidence>
<dbReference type="Pfam" id="PF00593">
    <property type="entry name" value="TonB_dep_Rec_b-barrel"/>
    <property type="match status" value="1"/>
</dbReference>
<keyword evidence="16" id="KW-0675">Receptor</keyword>
<evidence type="ECO:0000256" key="7">
    <source>
        <dbReference type="ARBA" id="ARBA00023065"/>
    </source>
</evidence>
<evidence type="ECO:0000313" key="17">
    <source>
        <dbReference type="Proteomes" id="UP000554286"/>
    </source>
</evidence>
<protein>
    <submittedName>
        <fullName evidence="16">Iron complex outermembrane receptor protein</fullName>
    </submittedName>
</protein>
<dbReference type="SUPFAM" id="SSF56935">
    <property type="entry name" value="Porins"/>
    <property type="match status" value="1"/>
</dbReference>
<keyword evidence="6" id="KW-0408">Iron</keyword>
<feature type="domain" description="TonB-dependent receptor-like beta-barrel" evidence="14">
    <location>
        <begin position="283"/>
        <end position="657"/>
    </location>
</feature>
<dbReference type="PANTHER" id="PTHR32552:SF81">
    <property type="entry name" value="TONB-DEPENDENT OUTER MEMBRANE RECEPTOR"/>
    <property type="match status" value="1"/>
</dbReference>
<evidence type="ECO:0000256" key="6">
    <source>
        <dbReference type="ARBA" id="ARBA00023004"/>
    </source>
</evidence>
<keyword evidence="3 11" id="KW-1134">Transmembrane beta strand</keyword>
<feature type="chain" id="PRO_5030893841" evidence="13">
    <location>
        <begin position="21"/>
        <end position="693"/>
    </location>
</feature>
<dbReference type="EMBL" id="JACIGK010000044">
    <property type="protein sequence ID" value="MBB4268021.1"/>
    <property type="molecule type" value="Genomic_DNA"/>
</dbReference>
<evidence type="ECO:0000259" key="14">
    <source>
        <dbReference type="Pfam" id="PF00593"/>
    </source>
</evidence>
<dbReference type="InterPro" id="IPR000531">
    <property type="entry name" value="Beta-barrel_TonB"/>
</dbReference>
<evidence type="ECO:0000256" key="13">
    <source>
        <dbReference type="SAM" id="SignalP"/>
    </source>
</evidence>
<feature type="signal peptide" evidence="13">
    <location>
        <begin position="1"/>
        <end position="20"/>
    </location>
</feature>
<reference evidence="16 17" key="1">
    <citation type="submission" date="2020-08" db="EMBL/GenBank/DDBJ databases">
        <title>Genome sequencing of Purple Non-Sulfur Bacteria from various extreme environments.</title>
        <authorList>
            <person name="Mayer M."/>
        </authorList>
    </citation>
    <scope>NUCLEOTIDE SEQUENCE [LARGE SCALE GENOMIC DNA]</scope>
    <source>
        <strain evidence="16 17">JA131</strain>
    </source>
</reference>
<keyword evidence="13" id="KW-0732">Signal</keyword>
<evidence type="ECO:0000256" key="5">
    <source>
        <dbReference type="ARBA" id="ARBA00022692"/>
    </source>
</evidence>
<keyword evidence="4" id="KW-0410">Iron transport</keyword>
<keyword evidence="9 11" id="KW-0472">Membrane</keyword>
<organism evidence="16 17">
    <name type="scientific">Roseospira visakhapatnamensis</name>
    <dbReference type="NCBI Taxonomy" id="390880"/>
    <lineage>
        <taxon>Bacteria</taxon>
        <taxon>Pseudomonadati</taxon>
        <taxon>Pseudomonadota</taxon>
        <taxon>Alphaproteobacteria</taxon>
        <taxon>Rhodospirillales</taxon>
        <taxon>Rhodospirillaceae</taxon>
        <taxon>Roseospira</taxon>
    </lineage>
</organism>
<dbReference type="AlphaFoldDB" id="A0A7W6RHE0"/>
<evidence type="ECO:0000256" key="3">
    <source>
        <dbReference type="ARBA" id="ARBA00022452"/>
    </source>
</evidence>
<feature type="domain" description="TonB-dependent receptor plug" evidence="15">
    <location>
        <begin position="59"/>
        <end position="161"/>
    </location>
</feature>
<keyword evidence="5 11" id="KW-0812">Transmembrane</keyword>
<dbReference type="InterPro" id="IPR036942">
    <property type="entry name" value="Beta-barrel_TonB_sf"/>
</dbReference>
<dbReference type="GO" id="GO:0009279">
    <property type="term" value="C:cell outer membrane"/>
    <property type="evidence" value="ECO:0007669"/>
    <property type="project" value="UniProtKB-SubCell"/>
</dbReference>
<evidence type="ECO:0000256" key="10">
    <source>
        <dbReference type="ARBA" id="ARBA00023237"/>
    </source>
</evidence>
<sequence length="693" mass="77222">MVPLVCLAVAQMAWGSVAVAQEAGDSAETSPSAASDADTATVIRLAPVTVTAEKMTGTAQETPVTMTVVTGEDLERAVVRDTKEIIRRVPNMYVTTAGQHSTVSMISLRGVTPLMKTENPVGFFVDGVHYRHPDMDLLDIDRVEVLRGPQSTLYGRNTEAGAINIVTRDPEPFWEGAVSFGYGNYDTKTVTAIVGGPLWNNDWSFRTALRYLDSDGYFTREPDGVEDVDDASDLNTRVKLRWNPDGPWDVIAAYDGQRYRDGMTNIAASLDQLRDDPHTVYADRIGFNNTDVHSGSLRVVYEAPWFAVTSISSYTDEEKISGNDVDATVFDMFRLDTEIETSRFTQELRLSSLDNDSGPRWVAGMYYFDQTDNEDVEFDMSGIGFGVQDIHTETDTLNMAAFGQVTWPVLDNLSVIGGLRYDYERKEVDNRQTMAAMGLDYRTSPEMTFDAWLPKVGLEYTPLPNIMTYFTYSQGYKAGGFNNLGSPGQEIYDAEYTTNYEVGVKSSFFDNRLQANVSLFWIDWTDQQVEEIILTQSRITNAGKSVSRGIEVETAWQATEGLLLTGSVGWNDAHFTEYMDGGNDYSGNRPPNAPIYTYSIGADYTFDNGLYAHADWLGMGGLYYDTANTQKEDHYGLLNFKIGYEWENFELAFWMKNALDEAYATRAFDMGGGTYGGIAGDPRTFGMVVTARW</sequence>
<dbReference type="Pfam" id="PF07715">
    <property type="entry name" value="Plug"/>
    <property type="match status" value="1"/>
</dbReference>
<keyword evidence="2 11" id="KW-0813">Transport</keyword>
<dbReference type="Gene3D" id="2.40.170.20">
    <property type="entry name" value="TonB-dependent receptor, beta-barrel domain"/>
    <property type="match status" value="1"/>
</dbReference>
<evidence type="ECO:0000256" key="11">
    <source>
        <dbReference type="PROSITE-ProRule" id="PRU01360"/>
    </source>
</evidence>
<name>A0A7W6RHE0_9PROT</name>
<keyword evidence="7" id="KW-0406">Ion transport</keyword>
<evidence type="ECO:0000256" key="1">
    <source>
        <dbReference type="ARBA" id="ARBA00004571"/>
    </source>
</evidence>
<evidence type="ECO:0000259" key="15">
    <source>
        <dbReference type="Pfam" id="PF07715"/>
    </source>
</evidence>
<dbReference type="InterPro" id="IPR039426">
    <property type="entry name" value="TonB-dep_rcpt-like"/>
</dbReference>
<keyword evidence="10 11" id="KW-0998">Cell outer membrane</keyword>
<dbReference type="PROSITE" id="PS52016">
    <property type="entry name" value="TONB_DEPENDENT_REC_3"/>
    <property type="match status" value="1"/>
</dbReference>
<keyword evidence="8 12" id="KW-0798">TonB box</keyword>
<comment type="subcellular location">
    <subcellularLocation>
        <location evidence="1 11">Cell outer membrane</location>
        <topology evidence="1 11">Multi-pass membrane protein</topology>
    </subcellularLocation>
</comment>
<dbReference type="InterPro" id="IPR012910">
    <property type="entry name" value="Plug_dom"/>
</dbReference>
<evidence type="ECO:0000313" key="16">
    <source>
        <dbReference type="EMBL" id="MBB4268021.1"/>
    </source>
</evidence>
<dbReference type="RefSeq" id="WP_246423213.1">
    <property type="nucleotide sequence ID" value="NZ_JACIGK010000044.1"/>
</dbReference>
<dbReference type="Proteomes" id="UP000554286">
    <property type="component" value="Unassembled WGS sequence"/>
</dbReference>
<gene>
    <name evidence="16" type="ORF">GGD89_003675</name>
</gene>
<evidence type="ECO:0000256" key="8">
    <source>
        <dbReference type="ARBA" id="ARBA00023077"/>
    </source>
</evidence>
<dbReference type="CDD" id="cd01347">
    <property type="entry name" value="ligand_gated_channel"/>
    <property type="match status" value="1"/>
</dbReference>
<evidence type="ECO:0000256" key="9">
    <source>
        <dbReference type="ARBA" id="ARBA00023136"/>
    </source>
</evidence>
<accession>A0A7W6RHE0</accession>
<evidence type="ECO:0000256" key="4">
    <source>
        <dbReference type="ARBA" id="ARBA00022496"/>
    </source>
</evidence>
<dbReference type="PANTHER" id="PTHR32552">
    <property type="entry name" value="FERRICHROME IRON RECEPTOR-RELATED"/>
    <property type="match status" value="1"/>
</dbReference>